<dbReference type="OrthoDB" id="1733519at2759"/>
<organism evidence="1 2">
    <name type="scientific">Olea europaea subsp. europaea</name>
    <dbReference type="NCBI Taxonomy" id="158383"/>
    <lineage>
        <taxon>Eukaryota</taxon>
        <taxon>Viridiplantae</taxon>
        <taxon>Streptophyta</taxon>
        <taxon>Embryophyta</taxon>
        <taxon>Tracheophyta</taxon>
        <taxon>Spermatophyta</taxon>
        <taxon>Magnoliopsida</taxon>
        <taxon>eudicotyledons</taxon>
        <taxon>Gunneridae</taxon>
        <taxon>Pentapetalae</taxon>
        <taxon>asterids</taxon>
        <taxon>lamiids</taxon>
        <taxon>Lamiales</taxon>
        <taxon>Oleaceae</taxon>
        <taxon>Oleeae</taxon>
        <taxon>Olea</taxon>
    </lineage>
</organism>
<dbReference type="PANTHER" id="PTHR47242:SF1">
    <property type="entry name" value="TRAF-LIKE FAMILY PROTEIN"/>
    <property type="match status" value="1"/>
</dbReference>
<dbReference type="Gramene" id="OE9A045400T1">
    <property type="protein sequence ID" value="OE9A045400C1"/>
    <property type="gene ID" value="OE9A045400"/>
</dbReference>
<protein>
    <submittedName>
        <fullName evidence="1">PREDICTED: uncharacterized protein LOC100259525 isoform X1</fullName>
    </submittedName>
</protein>
<name>A0A8S0RBR2_OLEEU</name>
<dbReference type="EMBL" id="CACTIH010002402">
    <property type="protein sequence ID" value="CAA2976319.1"/>
    <property type="molecule type" value="Genomic_DNA"/>
</dbReference>
<evidence type="ECO:0000313" key="1">
    <source>
        <dbReference type="EMBL" id="CAA2976319.1"/>
    </source>
</evidence>
<proteinExistence type="predicted"/>
<keyword evidence="2" id="KW-1185">Reference proteome</keyword>
<accession>A0A8S0RBR2</accession>
<evidence type="ECO:0000313" key="2">
    <source>
        <dbReference type="Proteomes" id="UP000594638"/>
    </source>
</evidence>
<comment type="caution">
    <text evidence="1">The sequence shown here is derived from an EMBL/GenBank/DDBJ whole genome shotgun (WGS) entry which is preliminary data.</text>
</comment>
<dbReference type="PANTHER" id="PTHR47242">
    <property type="entry name" value="TRAF-LIKE FAMILY PROTEIN"/>
    <property type="match status" value="1"/>
</dbReference>
<sequence>MPIGLSMFCENGPTFERQLSGEEQAFHASRHFSDIYLLIEMLSIHCLAVEAAQTFERAVAPRAFGPQSVAMVFEGRLSQYVAKNFQQPDLLVDSETSEQLTAKGDDITSVLGLAETLTLSRDPHFKLYTDDPYILRTLKRLVDCATGTTDASREIDLGFEILVNLVCEKQEVVRPVLSMMREVAELPNFDRAALWHQLCANEDEILRIQKRVMKEKNALTESLKSADAARKRFDEELKRYARRRNMLLSVRRILMGWNPNCRLASKTSITSRLNFRKKCQGMLLCMIHTIQQLKGSPVGSPLVSPHNLAHTRGSYPIAPPPMAVGLLPLDQNRVGIHSNGHVNGEVRPLFDHS</sequence>
<dbReference type="AlphaFoldDB" id="A0A8S0RBR2"/>
<dbReference type="Proteomes" id="UP000594638">
    <property type="component" value="Unassembled WGS sequence"/>
</dbReference>
<gene>
    <name evidence="1" type="ORF">OLEA9_A045400</name>
</gene>
<reference evidence="1 2" key="1">
    <citation type="submission" date="2019-12" db="EMBL/GenBank/DDBJ databases">
        <authorList>
            <person name="Alioto T."/>
            <person name="Alioto T."/>
            <person name="Gomez Garrido J."/>
        </authorList>
    </citation>
    <scope>NUCLEOTIDE SEQUENCE [LARGE SCALE GENOMIC DNA]</scope>
</reference>